<accession>A0A9D7HKQ2</accession>
<feature type="domain" description="HD-GYP" evidence="1">
    <location>
        <begin position="142"/>
        <end position="338"/>
    </location>
</feature>
<name>A0A9D7HKQ2_9PROT</name>
<dbReference type="Proteomes" id="UP000807785">
    <property type="component" value="Unassembled WGS sequence"/>
</dbReference>
<organism evidence="2 3">
    <name type="scientific">Candidatus Methylophosphatis roskildensis</name>
    <dbReference type="NCBI Taxonomy" id="2899263"/>
    <lineage>
        <taxon>Bacteria</taxon>
        <taxon>Pseudomonadati</taxon>
        <taxon>Pseudomonadota</taxon>
        <taxon>Betaproteobacteria</taxon>
        <taxon>Nitrosomonadales</taxon>
        <taxon>Sterolibacteriaceae</taxon>
        <taxon>Candidatus Methylophosphatis</taxon>
    </lineage>
</organism>
<dbReference type="InterPro" id="IPR037522">
    <property type="entry name" value="HD_GYP_dom"/>
</dbReference>
<dbReference type="EMBL" id="JADJEV010000001">
    <property type="protein sequence ID" value="MBK6971858.1"/>
    <property type="molecule type" value="Genomic_DNA"/>
</dbReference>
<dbReference type="SUPFAM" id="SSF109604">
    <property type="entry name" value="HD-domain/PDEase-like"/>
    <property type="match status" value="1"/>
</dbReference>
<dbReference type="NCBIfam" id="TIGR00277">
    <property type="entry name" value="HDIG"/>
    <property type="match status" value="1"/>
</dbReference>
<protein>
    <submittedName>
        <fullName evidence="2">HD-GYP domain-containing protein</fullName>
    </submittedName>
</protein>
<evidence type="ECO:0000313" key="2">
    <source>
        <dbReference type="EMBL" id="MBK6971858.1"/>
    </source>
</evidence>
<dbReference type="Gene3D" id="1.10.3210.10">
    <property type="entry name" value="Hypothetical protein af1432"/>
    <property type="match status" value="1"/>
</dbReference>
<dbReference type="CDD" id="cd00077">
    <property type="entry name" value="HDc"/>
    <property type="match status" value="1"/>
</dbReference>
<dbReference type="InterPro" id="IPR006675">
    <property type="entry name" value="HDIG_dom"/>
</dbReference>
<evidence type="ECO:0000259" key="1">
    <source>
        <dbReference type="PROSITE" id="PS51832"/>
    </source>
</evidence>
<evidence type="ECO:0000313" key="3">
    <source>
        <dbReference type="Proteomes" id="UP000807785"/>
    </source>
</evidence>
<gene>
    <name evidence="2" type="ORF">IPH26_02445</name>
</gene>
<dbReference type="AlphaFoldDB" id="A0A9D7HKQ2"/>
<dbReference type="SMART" id="SM00471">
    <property type="entry name" value="HDc"/>
    <property type="match status" value="1"/>
</dbReference>
<dbReference type="GO" id="GO:0008081">
    <property type="term" value="F:phosphoric diester hydrolase activity"/>
    <property type="evidence" value="ECO:0007669"/>
    <property type="project" value="UniProtKB-ARBA"/>
</dbReference>
<dbReference type="PROSITE" id="PS51832">
    <property type="entry name" value="HD_GYP"/>
    <property type="match status" value="1"/>
</dbReference>
<dbReference type="Pfam" id="PF11871">
    <property type="entry name" value="DUF3391"/>
    <property type="match status" value="1"/>
</dbReference>
<proteinExistence type="predicted"/>
<dbReference type="PANTHER" id="PTHR43155">
    <property type="entry name" value="CYCLIC DI-GMP PHOSPHODIESTERASE PA4108-RELATED"/>
    <property type="match status" value="1"/>
</dbReference>
<dbReference type="PANTHER" id="PTHR43155:SF2">
    <property type="entry name" value="CYCLIC DI-GMP PHOSPHODIESTERASE PA4108"/>
    <property type="match status" value="1"/>
</dbReference>
<reference evidence="2" key="1">
    <citation type="submission" date="2020-10" db="EMBL/GenBank/DDBJ databases">
        <title>Connecting structure to function with the recovery of over 1000 high-quality activated sludge metagenome-assembled genomes encoding full-length rRNA genes using long-read sequencing.</title>
        <authorList>
            <person name="Singleton C.M."/>
            <person name="Petriglieri F."/>
            <person name="Kristensen J.M."/>
            <person name="Kirkegaard R.H."/>
            <person name="Michaelsen T.Y."/>
            <person name="Andersen M.H."/>
            <person name="Karst S.M."/>
            <person name="Dueholm M.S."/>
            <person name="Nielsen P.H."/>
            <person name="Albertsen M."/>
        </authorList>
    </citation>
    <scope>NUCLEOTIDE SEQUENCE</scope>
    <source>
        <strain evidence="2">Bjer_18-Q3-R1-45_BAT3C.347</strain>
    </source>
</reference>
<dbReference type="InterPro" id="IPR003607">
    <property type="entry name" value="HD/PDEase_dom"/>
</dbReference>
<sequence>MLKRVPVTQLRCGMFVHELCGSWMDHPFWRSAFKLKDPKDIRRVIESGVREAWIDTSKGLDVAPPAPVAPVEQAAVPPDPPLDEPVTAEGQTAKVETAGELARAARICATAREAVTSMFQEARMGQAVDAESAAPLVEEIANSVMRNPGALISLARLKTKDDYTYMHSVAVCALMIALGRELGLDEAMIREVGTAGLLHDIGKMAIPLEILNKPGKLTDSEFVAVRAHPEAGWKMPQEGRGVSNVALDVCLHHHEKVDGSGYPHRLANDAISLVAKMGAVCDVYDAITSNRPYKAGWAPTESLRKMTEWSNGHFDQTVFRAFVKAVGIYPLGSLVRLQSGRLGVVVAQTGKSLLTPQVKVFFSTRSDARVQPEIVDLDRPGCPDRIIDHEDPAKWGFGDLSEMWAMPA</sequence>
<comment type="caution">
    <text evidence="2">The sequence shown here is derived from an EMBL/GenBank/DDBJ whole genome shotgun (WGS) entry which is preliminary data.</text>
</comment>
<dbReference type="InterPro" id="IPR021812">
    <property type="entry name" value="DUF3391"/>
</dbReference>
<dbReference type="Pfam" id="PF13487">
    <property type="entry name" value="HD_5"/>
    <property type="match status" value="1"/>
</dbReference>